<comment type="caution">
    <text evidence="4">The sequence shown here is derived from an EMBL/GenBank/DDBJ whole genome shotgun (WGS) entry which is preliminary data.</text>
</comment>
<organism evidence="4 5">
    <name type="scientific">Plectonema cf. radiosum LEGE 06105</name>
    <dbReference type="NCBI Taxonomy" id="945769"/>
    <lineage>
        <taxon>Bacteria</taxon>
        <taxon>Bacillati</taxon>
        <taxon>Cyanobacteriota</taxon>
        <taxon>Cyanophyceae</taxon>
        <taxon>Oscillatoriophycideae</taxon>
        <taxon>Oscillatoriales</taxon>
        <taxon>Microcoleaceae</taxon>
        <taxon>Plectonema</taxon>
    </lineage>
</organism>
<dbReference type="Pfam" id="PF05272">
    <property type="entry name" value="VapE-like_dom"/>
    <property type="match status" value="1"/>
</dbReference>
<feature type="compositionally biased region" description="Basic and acidic residues" evidence="1">
    <location>
        <begin position="692"/>
        <end position="712"/>
    </location>
</feature>
<reference evidence="4" key="1">
    <citation type="submission" date="2020-10" db="EMBL/GenBank/DDBJ databases">
        <authorList>
            <person name="Castelo-Branco R."/>
            <person name="Eusebio N."/>
            <person name="Adriana R."/>
            <person name="Vieira A."/>
            <person name="Brugerolle De Fraissinette N."/>
            <person name="Rezende De Castro R."/>
            <person name="Schneider M.P."/>
            <person name="Vasconcelos V."/>
            <person name="Leao P.N."/>
        </authorList>
    </citation>
    <scope>NUCLEOTIDE SEQUENCE</scope>
    <source>
        <strain evidence="4">LEGE 06105</strain>
    </source>
</reference>
<feature type="domain" description="Virulence-associated protein E-like" evidence="2">
    <location>
        <begin position="362"/>
        <end position="571"/>
    </location>
</feature>
<feature type="compositionally biased region" description="Basic and acidic residues" evidence="1">
    <location>
        <begin position="656"/>
        <end position="671"/>
    </location>
</feature>
<evidence type="ECO:0000313" key="5">
    <source>
        <dbReference type="Proteomes" id="UP000620559"/>
    </source>
</evidence>
<dbReference type="Proteomes" id="UP000620559">
    <property type="component" value="Unassembled WGS sequence"/>
</dbReference>
<dbReference type="PANTHER" id="PTHR34985">
    <property type="entry name" value="SLR0554 PROTEIN"/>
    <property type="match status" value="1"/>
</dbReference>
<accession>A0A8J7K365</accession>
<proteinExistence type="predicted"/>
<dbReference type="Pfam" id="PF12965">
    <property type="entry name" value="DUF3854"/>
    <property type="match status" value="1"/>
</dbReference>
<dbReference type="EMBL" id="JADEWL010000040">
    <property type="protein sequence ID" value="MBE9213732.1"/>
    <property type="molecule type" value="Genomic_DNA"/>
</dbReference>
<dbReference type="RefSeq" id="WP_193920886.1">
    <property type="nucleotide sequence ID" value="NZ_JADEWL010000040.1"/>
</dbReference>
<evidence type="ECO:0000313" key="4">
    <source>
        <dbReference type="EMBL" id="MBE9213732.1"/>
    </source>
</evidence>
<evidence type="ECO:0000256" key="1">
    <source>
        <dbReference type="SAM" id="MobiDB-lite"/>
    </source>
</evidence>
<gene>
    <name evidence="4" type="ORF">IQ247_13830</name>
</gene>
<name>A0A8J7K365_9CYAN</name>
<dbReference type="InterPro" id="IPR007936">
    <property type="entry name" value="VapE-like_dom"/>
</dbReference>
<keyword evidence="5" id="KW-1185">Reference proteome</keyword>
<evidence type="ECO:0000259" key="2">
    <source>
        <dbReference type="Pfam" id="PF05272"/>
    </source>
</evidence>
<dbReference type="AlphaFoldDB" id="A0A8J7K365"/>
<dbReference type="Gene3D" id="3.40.1360.10">
    <property type="match status" value="1"/>
</dbReference>
<dbReference type="PANTHER" id="PTHR34985:SF1">
    <property type="entry name" value="SLR0554 PROTEIN"/>
    <property type="match status" value="1"/>
</dbReference>
<dbReference type="InterPro" id="IPR034154">
    <property type="entry name" value="TOPRIM_DnaG/twinkle"/>
</dbReference>
<protein>
    <submittedName>
        <fullName evidence="4">DUF3854 domain-containing protein</fullName>
    </submittedName>
</protein>
<dbReference type="InterPro" id="IPR024385">
    <property type="entry name" value="DUF3854"/>
</dbReference>
<feature type="region of interest" description="Disordered" evidence="1">
    <location>
        <begin position="656"/>
        <end position="712"/>
    </location>
</feature>
<feature type="domain" description="DUF3854" evidence="3">
    <location>
        <begin position="125"/>
        <end position="240"/>
    </location>
</feature>
<sequence length="910" mass="104426">MIITQDRTENVVCKPEYIATNHWQEWVNSGVKPSIIAANIYTELDARQLDEVLNRNNRRKWKHSDKLVPAWVVRGVDPTTGELQLLGVQAKPDNPDIKNGSIQKYLGACDYGAYPLFLKVDDYNYWVKIIQDLKIPVIITEGAKKAACLLSSGYAAISIPGVSTCRKKGRLNKLISQFCGFGRLFYLCFDNDVVTKRPVQLALENLARDLSATGSKVMVISLPEGDAKGVDDYIVENSVEAFDRLVTQAQTIEEWKEDNDLSWSAKQEAIKNRKKSKLARAVETIQQAWGSFLRWNELTQSPELVDEPLGADELRVKIALELDMDVNKDDSVTAIRTLAKQRSYHPIREYLQDVAESYKDVDTSIIDNLSTELFGNDSEICNIYMKRFLIGSVARMMRPGTKMDNALILHGAEGIKKSTFWNVLFGDDWFSDSIDDSNAKDEKMLIHEYWCLEWSEFATVYKHKDIEALKKFLAQKNDSFRKPYERSISKHKRGCVFVGTTNNPEILQDPSGRNRRFWIINVNQEIDVAKLETIRDQLWAAAYYCWQRGDIHYIAERSREAYLQDKENEQYKAVHPWQETIESFLSGKSETYMGEIYDCLQLEPSRRETRHQRTIVDCLKILGWEATKERGYGKDGSRPHLWKKVNQKNNSNFYEAVDRNAPNDDISRESFDPLTDPLTDPLKNSNTPNNDISRESFDPLTDPRTDPVKKETCDSGVNQLTVFDPPTDPVDPVDRVMDRAVDRKFSGVGKGFGRFDPLDEKNDQNKKEKIQLHPSFDKNQTNSLKIAGITGTWDVNYRVGTSHIHLKYVSPDKREGRQSEFIEKSHKLTYKQFREKVEAAIWELEKGLCCDRNFRVKVWSRDINELEPKWVDNCTLISTPNPPSSTMFTFASPSGRAIPKAGLEEFELME</sequence>
<evidence type="ECO:0000259" key="3">
    <source>
        <dbReference type="Pfam" id="PF12965"/>
    </source>
</evidence>
<dbReference type="CDD" id="cd01029">
    <property type="entry name" value="TOPRIM_primases"/>
    <property type="match status" value="1"/>
</dbReference>
<feature type="compositionally biased region" description="Polar residues" evidence="1">
    <location>
        <begin position="682"/>
        <end position="691"/>
    </location>
</feature>